<evidence type="ECO:0000256" key="1">
    <source>
        <dbReference type="PROSITE-ProRule" id="PRU00339"/>
    </source>
</evidence>
<keyword evidence="4" id="KW-1185">Reference proteome</keyword>
<feature type="transmembrane region" description="Helical" evidence="2">
    <location>
        <begin position="194"/>
        <end position="212"/>
    </location>
</feature>
<accession>A0A3R9QVV5</accession>
<dbReference type="Proteomes" id="UP000277582">
    <property type="component" value="Unassembled WGS sequence"/>
</dbReference>
<keyword evidence="1" id="KW-0802">TPR repeat</keyword>
<gene>
    <name evidence="3" type="ORF">D6D85_07865</name>
</gene>
<dbReference type="SUPFAM" id="SSF48452">
    <property type="entry name" value="TPR-like"/>
    <property type="match status" value="1"/>
</dbReference>
<evidence type="ECO:0000313" key="3">
    <source>
        <dbReference type="EMBL" id="RSN74561.1"/>
    </source>
</evidence>
<feature type="transmembrane region" description="Helical" evidence="2">
    <location>
        <begin position="298"/>
        <end position="326"/>
    </location>
</feature>
<dbReference type="SMART" id="SM00028">
    <property type="entry name" value="TPR"/>
    <property type="match status" value="4"/>
</dbReference>
<reference evidence="3 4" key="1">
    <citation type="submission" date="2018-10" db="EMBL/GenBank/DDBJ databases">
        <title>Co-occurring genomic capacity for anaerobic methane metabolism and dissimilatory sulfite reduction discovered in the Korarchaeota.</title>
        <authorList>
            <person name="Mckay L.J."/>
            <person name="Dlakic M."/>
            <person name="Fields M.W."/>
            <person name="Delmont T.O."/>
            <person name="Eren A.M."/>
            <person name="Jay Z.J."/>
            <person name="Klingelsmith K.B."/>
            <person name="Rusch D.B."/>
            <person name="Inskeep W.P."/>
        </authorList>
    </citation>
    <scope>NUCLEOTIDE SEQUENCE [LARGE SCALE GENOMIC DNA]</scope>
    <source>
        <strain evidence="3 4">MDKW</strain>
    </source>
</reference>
<dbReference type="AlphaFoldDB" id="A0A3R9QVV5"/>
<evidence type="ECO:0000256" key="2">
    <source>
        <dbReference type="SAM" id="Phobius"/>
    </source>
</evidence>
<dbReference type="PROSITE" id="PS50005">
    <property type="entry name" value="TPR"/>
    <property type="match status" value="1"/>
</dbReference>
<name>A0A3R9QVV5_9CREN</name>
<keyword evidence="2" id="KW-0812">Transmembrane</keyword>
<organism evidence="3 4">
    <name type="scientific">Candidatus Methanodesulfokora washburnensis</name>
    <dbReference type="NCBI Taxonomy" id="2478471"/>
    <lineage>
        <taxon>Archaea</taxon>
        <taxon>Thermoproteota</taxon>
        <taxon>Candidatus Korarchaeia</taxon>
        <taxon>Candidatus Korarchaeia incertae sedis</taxon>
        <taxon>Candidatus Methanodesulfokora</taxon>
    </lineage>
</organism>
<sequence>MADVLEKLGEALLKKGALDEAINKLEEAERIYKDQSSTKGGYLWELADVLEKLGEALLKKGALDEAINKLEEAERIYRDLSSANKRYLPDLAKVLEKLGEALLKKGALDEAINKLEEAERIYKYPPSPEDLFSYNQYLPSLADVLEKLGEALLKKGMKNKAMKKLKEADRIYRRLSKESFWDALKRALEVNMSFPLLFTFLFIIYCLCYLSDKYLGISLLPREAMENFGEYEIIGVMLFILLITACIATITIIFSPLLLLRKYLPKGGFKKDLTYSLLTFILPWSLLFIHGVTLAEKLISLFSSFIALSFLTIGGFFLKILLTFFIKDSIKDTSRYLKRLKQKFESL</sequence>
<dbReference type="InterPro" id="IPR019734">
    <property type="entry name" value="TPR_rpt"/>
</dbReference>
<keyword evidence="2" id="KW-0472">Membrane</keyword>
<protein>
    <submittedName>
        <fullName evidence="3">Tetratricopeptide repeat protein</fullName>
    </submittedName>
</protein>
<keyword evidence="2" id="KW-1133">Transmembrane helix</keyword>
<dbReference type="Pfam" id="PF13424">
    <property type="entry name" value="TPR_12"/>
    <property type="match status" value="1"/>
</dbReference>
<evidence type="ECO:0000313" key="4">
    <source>
        <dbReference type="Proteomes" id="UP000277582"/>
    </source>
</evidence>
<dbReference type="Gene3D" id="1.25.40.10">
    <property type="entry name" value="Tetratricopeptide repeat domain"/>
    <property type="match status" value="1"/>
</dbReference>
<feature type="transmembrane region" description="Helical" evidence="2">
    <location>
        <begin position="272"/>
        <end position="292"/>
    </location>
</feature>
<feature type="transmembrane region" description="Helical" evidence="2">
    <location>
        <begin position="232"/>
        <end position="260"/>
    </location>
</feature>
<feature type="repeat" description="TPR" evidence="1">
    <location>
        <begin position="2"/>
        <end position="35"/>
    </location>
</feature>
<comment type="caution">
    <text evidence="3">The sequence shown here is derived from an EMBL/GenBank/DDBJ whole genome shotgun (WGS) entry which is preliminary data.</text>
</comment>
<dbReference type="InterPro" id="IPR011990">
    <property type="entry name" value="TPR-like_helical_dom_sf"/>
</dbReference>
<dbReference type="PANTHER" id="PTHR19959:SF119">
    <property type="entry name" value="FUNGAL LIPASE-LIKE DOMAIN-CONTAINING PROTEIN"/>
    <property type="match status" value="1"/>
</dbReference>
<proteinExistence type="predicted"/>
<dbReference type="PANTHER" id="PTHR19959">
    <property type="entry name" value="KINESIN LIGHT CHAIN"/>
    <property type="match status" value="1"/>
</dbReference>
<dbReference type="EMBL" id="RCOS01000090">
    <property type="protein sequence ID" value="RSN74561.1"/>
    <property type="molecule type" value="Genomic_DNA"/>
</dbReference>